<name>H1S4Y4_9BURK</name>
<dbReference type="RefSeq" id="WP_006158470.1">
    <property type="nucleotide sequence ID" value="NZ_AHJE01000035.1"/>
</dbReference>
<dbReference type="NCBIfam" id="NF005476">
    <property type="entry name" value="PRK07077.1"/>
    <property type="match status" value="1"/>
</dbReference>
<dbReference type="GO" id="GO:0008930">
    <property type="term" value="F:methylthioadenosine nucleosidase activity"/>
    <property type="evidence" value="ECO:0007669"/>
    <property type="project" value="TreeGrafter"/>
</dbReference>
<dbReference type="PANTHER" id="PTHR46832:SF1">
    <property type="entry name" value="5'-METHYLTHIOADENOSINE_S-ADENOSYLHOMOCYSTEINE NUCLEOSIDASE"/>
    <property type="match status" value="1"/>
</dbReference>
<dbReference type="NCBIfam" id="TIGR03468">
    <property type="entry name" value="HpnG"/>
    <property type="match status" value="1"/>
</dbReference>
<feature type="region of interest" description="Disordered" evidence="1">
    <location>
        <begin position="1"/>
        <end position="37"/>
    </location>
</feature>
<gene>
    <name evidence="3" type="ORF">OR16_14389</name>
</gene>
<dbReference type="PANTHER" id="PTHR46832">
    <property type="entry name" value="5'-METHYLTHIOADENOSINE/S-ADENOSYLHOMOCYSTEINE NUCLEOSIDASE"/>
    <property type="match status" value="1"/>
</dbReference>
<dbReference type="EMBL" id="AHJE01000035">
    <property type="protein sequence ID" value="EHP42335.1"/>
    <property type="molecule type" value="Genomic_DNA"/>
</dbReference>
<dbReference type="OrthoDB" id="9033573at2"/>
<comment type="caution">
    <text evidence="3">The sequence shown here is derived from an EMBL/GenBank/DDBJ whole genome shotgun (WGS) entry which is preliminary data.</text>
</comment>
<evidence type="ECO:0000256" key="1">
    <source>
        <dbReference type="SAM" id="MobiDB-lite"/>
    </source>
</evidence>
<feature type="domain" description="Nucleoside phosphorylase" evidence="2">
    <location>
        <begin position="83"/>
        <end position="220"/>
    </location>
</feature>
<dbReference type="Gene3D" id="3.40.50.1580">
    <property type="entry name" value="Nucleoside phosphorylase domain"/>
    <property type="match status" value="1"/>
</dbReference>
<dbReference type="GO" id="GO:0019284">
    <property type="term" value="P:L-methionine salvage from S-adenosylmethionine"/>
    <property type="evidence" value="ECO:0007669"/>
    <property type="project" value="TreeGrafter"/>
</dbReference>
<dbReference type="InterPro" id="IPR017831">
    <property type="entry name" value="Hopanoid-assoc_phosphoryl_HpnG"/>
</dbReference>
<dbReference type="InterPro" id="IPR000845">
    <property type="entry name" value="Nucleoside_phosphorylase_d"/>
</dbReference>
<dbReference type="SUPFAM" id="SSF53167">
    <property type="entry name" value="Purine and uridine phosphorylases"/>
    <property type="match status" value="1"/>
</dbReference>
<dbReference type="CDD" id="cd17768">
    <property type="entry name" value="adenosylhopane_nucleosidase_HpnG-like"/>
    <property type="match status" value="1"/>
</dbReference>
<organism evidence="3 4">
    <name type="scientific">Cupriavidus basilensis OR16</name>
    <dbReference type="NCBI Taxonomy" id="1127483"/>
    <lineage>
        <taxon>Bacteria</taxon>
        <taxon>Pseudomonadati</taxon>
        <taxon>Pseudomonadota</taxon>
        <taxon>Betaproteobacteria</taxon>
        <taxon>Burkholderiales</taxon>
        <taxon>Burkholderiaceae</taxon>
        <taxon>Cupriavidus</taxon>
    </lineage>
</organism>
<dbReference type="GO" id="GO:0009116">
    <property type="term" value="P:nucleoside metabolic process"/>
    <property type="evidence" value="ECO:0007669"/>
    <property type="project" value="InterPro"/>
</dbReference>
<proteinExistence type="predicted"/>
<dbReference type="InterPro" id="IPR035994">
    <property type="entry name" value="Nucleoside_phosphorylase_sf"/>
</dbReference>
<dbReference type="AlphaFoldDB" id="H1S4Y4"/>
<dbReference type="Proteomes" id="UP000005808">
    <property type="component" value="Unassembled WGS sequence"/>
</dbReference>
<dbReference type="GO" id="GO:0008782">
    <property type="term" value="F:adenosylhomocysteine nucleosidase activity"/>
    <property type="evidence" value="ECO:0007669"/>
    <property type="project" value="TreeGrafter"/>
</dbReference>
<dbReference type="GO" id="GO:0005829">
    <property type="term" value="C:cytosol"/>
    <property type="evidence" value="ECO:0007669"/>
    <property type="project" value="TreeGrafter"/>
</dbReference>
<dbReference type="PATRIC" id="fig|1127483.3.peg.2880"/>
<protein>
    <recommendedName>
        <fullName evidence="2">Nucleoside phosphorylase domain-containing protein</fullName>
    </recommendedName>
</protein>
<reference evidence="3 4" key="1">
    <citation type="journal article" date="2012" name="J. Bacteriol.">
        <title>De Novo Genome Project of Cupriavidus basilensis OR16.</title>
        <authorList>
            <person name="Cserhati M."/>
            <person name="Kriszt B."/>
            <person name="Szoboszlay S."/>
            <person name="Toth A."/>
            <person name="Szabo I."/>
            <person name="Tancsics A."/>
            <person name="Nagy I."/>
            <person name="Horvath B."/>
            <person name="Nagy I."/>
            <person name="Kukolya J."/>
        </authorList>
    </citation>
    <scope>NUCLEOTIDE SEQUENCE [LARGE SCALE GENOMIC DNA]</scope>
    <source>
        <strain evidence="3 4">OR16</strain>
    </source>
</reference>
<evidence type="ECO:0000313" key="4">
    <source>
        <dbReference type="Proteomes" id="UP000005808"/>
    </source>
</evidence>
<evidence type="ECO:0000259" key="2">
    <source>
        <dbReference type="Pfam" id="PF01048"/>
    </source>
</evidence>
<accession>H1S4Y4</accession>
<evidence type="ECO:0000313" key="3">
    <source>
        <dbReference type="EMBL" id="EHP42335.1"/>
    </source>
</evidence>
<dbReference type="Pfam" id="PF01048">
    <property type="entry name" value="PNP_UDP_1"/>
    <property type="match status" value="1"/>
</dbReference>
<sequence>MGAGALPQPAPRRHAGSGVGDVTAPGLPAQPPTLAQRHAGPTLVVTGMRFEAGIAAGPGVETLHGLRAEALAQGLRQRLARPCAGVISFGVAGGLDPALLPGRVVIASAIHDGSLLRPVDASWSRALSLALPQAISGALAGADQAVTSVSAKSALHAATGALAVDMESHIAARIAEEFGLPFAACRVVIDPAQREVPPAAVAGMGADGSTDIWALLKALLAGPGQVPDLIRLGRDARLARLALQAARGRVGMGFGLGRS</sequence>